<keyword evidence="2" id="KW-0560">Oxidoreductase</keyword>
<keyword evidence="5" id="KW-0472">Membrane</keyword>
<keyword evidence="5" id="KW-0812">Transmembrane</keyword>
<evidence type="ECO:0000256" key="5">
    <source>
        <dbReference type="SAM" id="Phobius"/>
    </source>
</evidence>
<dbReference type="FunFam" id="3.40.50.720:FF:000202">
    <property type="entry name" value="Short-chain dehydrogenase/reductase family 16C member 6"/>
    <property type="match status" value="1"/>
</dbReference>
<evidence type="ECO:0000256" key="2">
    <source>
        <dbReference type="ARBA" id="ARBA00023002"/>
    </source>
</evidence>
<sequence length="302" mass="33609">MYVLQSILDTLQFIIFFIYYCLEACVLKFFPFRKNVAGKIVLITGSANGIGREVALNFAHLGAILVLWDIDEEGLEETVKLVRENGARAIYSYKCDVGNREEVYATADKVKKEVGDVDILVNDAGVLSAKTLMNLSDSEIEHTLDVNTLAHFWTCRAFLPAMIANNAGHLVTVSSLLALLLLNTFSLFSDYSASKCAANGFLESVSFELWAAGKKGVNTTIVYPYYVNTSMVTGVKTLRPCLLPILDVAYVGKRIVDAILKEELYVTIPSFSEVFIQYCLLISFNIILNTFIPSFGFQKRKK</sequence>
<dbReference type="Ensembl" id="ENSSMRT00000025891.1">
    <property type="protein sequence ID" value="ENSSMRP00000022131.1"/>
    <property type="gene ID" value="ENSSMRG00000017197.1"/>
</dbReference>
<dbReference type="PANTHER" id="PTHR24322">
    <property type="entry name" value="PKSB"/>
    <property type="match status" value="1"/>
</dbReference>
<dbReference type="GeneTree" id="ENSGT00940000163618"/>
<keyword evidence="7" id="KW-1185">Reference proteome</keyword>
<keyword evidence="3" id="KW-0520">NAD</keyword>
<protein>
    <recommendedName>
        <fullName evidence="8">Epidermal retinol dehydrogenase 2</fullName>
    </recommendedName>
</protein>
<reference evidence="6" key="1">
    <citation type="submission" date="2025-08" db="UniProtKB">
        <authorList>
            <consortium name="Ensembl"/>
        </authorList>
    </citation>
    <scope>IDENTIFICATION</scope>
</reference>
<reference evidence="6" key="2">
    <citation type="submission" date="2025-09" db="UniProtKB">
        <authorList>
            <consortium name="Ensembl"/>
        </authorList>
    </citation>
    <scope>IDENTIFICATION</scope>
</reference>
<dbReference type="PRINTS" id="PR00080">
    <property type="entry name" value="SDRFAMILY"/>
</dbReference>
<name>A0A8D0DUW4_SALMN</name>
<dbReference type="OMA" id="ETKQMCE"/>
<feature type="transmembrane region" description="Helical" evidence="5">
    <location>
        <begin position="275"/>
        <end position="297"/>
    </location>
</feature>
<feature type="transmembrane region" description="Helical" evidence="5">
    <location>
        <begin position="12"/>
        <end position="30"/>
    </location>
</feature>
<proteinExistence type="inferred from homology"/>
<dbReference type="Pfam" id="PF00106">
    <property type="entry name" value="adh_short"/>
    <property type="match status" value="1"/>
</dbReference>
<dbReference type="InterPro" id="IPR002347">
    <property type="entry name" value="SDR_fam"/>
</dbReference>
<dbReference type="PRINTS" id="PR00081">
    <property type="entry name" value="GDHRDH"/>
</dbReference>
<dbReference type="PANTHER" id="PTHR24322:SF749">
    <property type="entry name" value="EPIDERMAL RETINOL DEHYDROGENASE 2"/>
    <property type="match status" value="1"/>
</dbReference>
<evidence type="ECO:0000256" key="3">
    <source>
        <dbReference type="ARBA" id="ARBA00023027"/>
    </source>
</evidence>
<evidence type="ECO:0000313" key="7">
    <source>
        <dbReference type="Proteomes" id="UP000694421"/>
    </source>
</evidence>
<accession>A0A8D0DUW4</accession>
<dbReference type="GO" id="GO:0005811">
    <property type="term" value="C:lipid droplet"/>
    <property type="evidence" value="ECO:0007669"/>
    <property type="project" value="TreeGrafter"/>
</dbReference>
<dbReference type="GO" id="GO:0016616">
    <property type="term" value="F:oxidoreductase activity, acting on the CH-OH group of donors, NAD or NADP as acceptor"/>
    <property type="evidence" value="ECO:0007669"/>
    <property type="project" value="TreeGrafter"/>
</dbReference>
<dbReference type="Proteomes" id="UP000694421">
    <property type="component" value="Unplaced"/>
</dbReference>
<dbReference type="CDD" id="cd05339">
    <property type="entry name" value="17beta-HSDXI-like_SDR_c"/>
    <property type="match status" value="1"/>
</dbReference>
<comment type="similarity">
    <text evidence="1 4">Belongs to the short-chain dehydrogenases/reductases (SDR) family.</text>
</comment>
<organism evidence="6 7">
    <name type="scientific">Salvator merianae</name>
    <name type="common">Argentine black and white tegu</name>
    <name type="synonym">Tupinambis merianae</name>
    <dbReference type="NCBI Taxonomy" id="96440"/>
    <lineage>
        <taxon>Eukaryota</taxon>
        <taxon>Metazoa</taxon>
        <taxon>Chordata</taxon>
        <taxon>Craniata</taxon>
        <taxon>Vertebrata</taxon>
        <taxon>Euteleostomi</taxon>
        <taxon>Lepidosauria</taxon>
        <taxon>Squamata</taxon>
        <taxon>Bifurcata</taxon>
        <taxon>Unidentata</taxon>
        <taxon>Episquamata</taxon>
        <taxon>Laterata</taxon>
        <taxon>Teiioidea</taxon>
        <taxon>Teiidae</taxon>
        <taxon>Salvator</taxon>
    </lineage>
</organism>
<evidence type="ECO:0000256" key="4">
    <source>
        <dbReference type="RuleBase" id="RU000363"/>
    </source>
</evidence>
<dbReference type="AlphaFoldDB" id="A0A8D0DUW4"/>
<evidence type="ECO:0000256" key="1">
    <source>
        <dbReference type="ARBA" id="ARBA00006484"/>
    </source>
</evidence>
<evidence type="ECO:0000313" key="6">
    <source>
        <dbReference type="Ensembl" id="ENSSMRP00000022131.1"/>
    </source>
</evidence>
<dbReference type="Gene3D" id="3.40.50.720">
    <property type="entry name" value="NAD(P)-binding Rossmann-like Domain"/>
    <property type="match status" value="1"/>
</dbReference>
<feature type="transmembrane region" description="Helical" evidence="5">
    <location>
        <begin position="166"/>
        <end position="185"/>
    </location>
</feature>
<dbReference type="SUPFAM" id="SSF51735">
    <property type="entry name" value="NAD(P)-binding Rossmann-fold domains"/>
    <property type="match status" value="1"/>
</dbReference>
<dbReference type="InterPro" id="IPR036291">
    <property type="entry name" value="NAD(P)-bd_dom_sf"/>
</dbReference>
<keyword evidence="5" id="KW-1133">Transmembrane helix</keyword>
<evidence type="ECO:0008006" key="8">
    <source>
        <dbReference type="Google" id="ProtNLM"/>
    </source>
</evidence>